<dbReference type="PANTHER" id="PTHR48027">
    <property type="entry name" value="HETEROGENEOUS NUCLEAR RIBONUCLEOPROTEIN 87F-RELATED"/>
    <property type="match status" value="1"/>
</dbReference>
<dbReference type="EMBL" id="JANBUW010000684">
    <property type="protein sequence ID" value="KAJ2845874.1"/>
    <property type="molecule type" value="Genomic_DNA"/>
</dbReference>
<gene>
    <name evidence="5" type="primary">NSR1</name>
    <name evidence="5" type="ORF">IWW36_004607</name>
</gene>
<reference evidence="5" key="1">
    <citation type="submission" date="2022-07" db="EMBL/GenBank/DDBJ databases">
        <title>Phylogenomic reconstructions and comparative analyses of Kickxellomycotina fungi.</title>
        <authorList>
            <person name="Reynolds N.K."/>
            <person name="Stajich J.E."/>
            <person name="Barry K."/>
            <person name="Grigoriev I.V."/>
            <person name="Crous P."/>
            <person name="Smith M.E."/>
        </authorList>
    </citation>
    <scope>NUCLEOTIDE SEQUENCE</scope>
    <source>
        <strain evidence="5">NRRL 1566</strain>
    </source>
</reference>
<organism evidence="5 6">
    <name type="scientific">Coemansia brasiliensis</name>
    <dbReference type="NCBI Taxonomy" id="2650707"/>
    <lineage>
        <taxon>Eukaryota</taxon>
        <taxon>Fungi</taxon>
        <taxon>Fungi incertae sedis</taxon>
        <taxon>Zoopagomycota</taxon>
        <taxon>Kickxellomycotina</taxon>
        <taxon>Kickxellomycetes</taxon>
        <taxon>Kickxellales</taxon>
        <taxon>Kickxellaceae</taxon>
        <taxon>Coemansia</taxon>
    </lineage>
</organism>
<protein>
    <submittedName>
        <fullName evidence="5">Nuclear localization sequence binding protein</fullName>
    </submittedName>
</protein>
<comment type="caution">
    <text evidence="5">The sequence shown here is derived from an EMBL/GenBank/DDBJ whole genome shotgun (WGS) entry which is preliminary data.</text>
</comment>
<feature type="domain" description="RRM" evidence="4">
    <location>
        <begin position="358"/>
        <end position="435"/>
    </location>
</feature>
<feature type="compositionally biased region" description="Acidic residues" evidence="3">
    <location>
        <begin position="199"/>
        <end position="215"/>
    </location>
</feature>
<dbReference type="SMART" id="SM00360">
    <property type="entry name" value="RRM"/>
    <property type="match status" value="2"/>
</dbReference>
<dbReference type="InterPro" id="IPR035979">
    <property type="entry name" value="RBD_domain_sf"/>
</dbReference>
<feature type="domain" description="RRM" evidence="4">
    <location>
        <begin position="265"/>
        <end position="342"/>
    </location>
</feature>
<dbReference type="InterPro" id="IPR052462">
    <property type="entry name" value="SLIRP/GR-RBP-like"/>
</dbReference>
<dbReference type="PROSITE" id="PS50102">
    <property type="entry name" value="RRM"/>
    <property type="match status" value="2"/>
</dbReference>
<feature type="region of interest" description="Disordered" evidence="3">
    <location>
        <begin position="431"/>
        <end position="467"/>
    </location>
</feature>
<keyword evidence="1 2" id="KW-0694">RNA-binding</keyword>
<feature type="compositionally biased region" description="Basic and acidic residues" evidence="3">
    <location>
        <begin position="67"/>
        <end position="80"/>
    </location>
</feature>
<feature type="compositionally biased region" description="Basic and acidic residues" evidence="3">
    <location>
        <begin position="39"/>
        <end position="58"/>
    </location>
</feature>
<proteinExistence type="predicted"/>
<dbReference type="Proteomes" id="UP001139887">
    <property type="component" value="Unassembled WGS sequence"/>
</dbReference>
<feature type="compositionally biased region" description="Basic and acidic residues" evidence="3">
    <location>
        <begin position="154"/>
        <end position="163"/>
    </location>
</feature>
<name>A0A9W8IBU2_9FUNG</name>
<dbReference type="InterPro" id="IPR012677">
    <property type="entry name" value="Nucleotide-bd_a/b_plait_sf"/>
</dbReference>
<feature type="compositionally biased region" description="Basic and acidic residues" evidence="3">
    <location>
        <begin position="179"/>
        <end position="190"/>
    </location>
</feature>
<feature type="compositionally biased region" description="Basic and acidic residues" evidence="3">
    <location>
        <begin position="89"/>
        <end position="103"/>
    </location>
</feature>
<feature type="compositionally biased region" description="Low complexity" evidence="3">
    <location>
        <begin position="119"/>
        <end position="150"/>
    </location>
</feature>
<feature type="region of interest" description="Disordered" evidence="3">
    <location>
        <begin position="336"/>
        <end position="357"/>
    </location>
</feature>
<evidence type="ECO:0000259" key="4">
    <source>
        <dbReference type="PROSITE" id="PS50102"/>
    </source>
</evidence>
<feature type="region of interest" description="Disordered" evidence="3">
    <location>
        <begin position="18"/>
        <end position="263"/>
    </location>
</feature>
<feature type="compositionally biased region" description="Low complexity" evidence="3">
    <location>
        <begin position="216"/>
        <end position="225"/>
    </location>
</feature>
<accession>A0A9W8IBU2</accession>
<sequence>MNFIASGTQSYQTLISRRRSSVASDKSLLDSAPSSPIDKAFERVEPAAKAGKLDLKQRKAEKKAMKKDKAALTKQRSVEKAKKKAAKKQAKEEKKKAKKKEESESSSSESESEEEKPVAKAAESGSESENESSSSESKSSSSESESSSSESEAEDKAGAKDADSDSESSSSDSDSDSDSESKSDAKEETAAKASSSEASDSDSSDSDSSDSDSDSDSSSSESSDAQMDEDSDSGKRKADDSDVEMEDAEAPAKQAKKQKTEDEVASVFVGNLSFTATVEGLKDTFSEYGTVVDARIATESGSGRSRGFGYVDFASEADREKALAAEYIEIDGRQVRLDKTTSKPKREQSDKPANEPSKTLFIGNLSFYSTEDSIRDAFSECGNVVSVRIITDKETGRPKGFGYIEFDSLEASASALEWNGSDLDGRNIRLDYSTPRANAGERGERGGRGGRRGGRGGGRGGRFNSNR</sequence>
<evidence type="ECO:0000256" key="1">
    <source>
        <dbReference type="ARBA" id="ARBA00022884"/>
    </source>
</evidence>
<keyword evidence="6" id="KW-1185">Reference proteome</keyword>
<dbReference type="AlphaFoldDB" id="A0A9W8IBU2"/>
<dbReference type="SUPFAM" id="SSF54928">
    <property type="entry name" value="RNA-binding domain, RBD"/>
    <property type="match status" value="2"/>
</dbReference>
<evidence type="ECO:0000313" key="5">
    <source>
        <dbReference type="EMBL" id="KAJ2845874.1"/>
    </source>
</evidence>
<evidence type="ECO:0000256" key="3">
    <source>
        <dbReference type="SAM" id="MobiDB-lite"/>
    </source>
</evidence>
<dbReference type="GO" id="GO:0003723">
    <property type="term" value="F:RNA binding"/>
    <property type="evidence" value="ECO:0007669"/>
    <property type="project" value="UniProtKB-UniRule"/>
</dbReference>
<feature type="compositionally biased region" description="Basic and acidic residues" evidence="3">
    <location>
        <begin position="336"/>
        <end position="353"/>
    </location>
</feature>
<dbReference type="Pfam" id="PF00076">
    <property type="entry name" value="RRM_1"/>
    <property type="match status" value="2"/>
</dbReference>
<dbReference type="InterPro" id="IPR000504">
    <property type="entry name" value="RRM_dom"/>
</dbReference>
<dbReference type="Gene3D" id="3.30.70.330">
    <property type="match status" value="2"/>
</dbReference>
<evidence type="ECO:0000313" key="6">
    <source>
        <dbReference type="Proteomes" id="UP001139887"/>
    </source>
</evidence>
<evidence type="ECO:0000256" key="2">
    <source>
        <dbReference type="PROSITE-ProRule" id="PRU00176"/>
    </source>
</evidence>
<dbReference type="OrthoDB" id="439808at2759"/>